<sequence length="128" mass="14615">MDTKKVGNFGERIAEKYLKDKGYQILDKNYSFRIPGNPQKGEIDIVAKKSDIISFIEVKTLLEGGSPSLISPEEKVNFGKQRKLVRTAESWLMTKRIPLNSKWQIDVISVRMTQGKAKISHFENAIPY</sequence>
<dbReference type="InterPro" id="IPR011856">
    <property type="entry name" value="tRNA_endonuc-like_dom_sf"/>
</dbReference>
<dbReference type="CDD" id="cd20736">
    <property type="entry name" value="PoNe_Nuclease"/>
    <property type="match status" value="1"/>
</dbReference>
<dbReference type="PANTHER" id="PTHR34039">
    <property type="entry name" value="UPF0102 PROTEIN YRAN"/>
    <property type="match status" value="1"/>
</dbReference>
<organism evidence="3 4">
    <name type="scientific">Candidatus Nealsonbacteria bacterium CG_4_9_14_3_um_filter_37_13</name>
    <dbReference type="NCBI Taxonomy" id="1974695"/>
    <lineage>
        <taxon>Bacteria</taxon>
        <taxon>Candidatus Nealsoniibacteriota</taxon>
    </lineage>
</organism>
<dbReference type="Proteomes" id="UP000231034">
    <property type="component" value="Unassembled WGS sequence"/>
</dbReference>
<evidence type="ECO:0000256" key="2">
    <source>
        <dbReference type="HAMAP-Rule" id="MF_00048"/>
    </source>
</evidence>
<accession>A0A2M7Z533</accession>
<protein>
    <recommendedName>
        <fullName evidence="2">UPF0102 protein CO145_01405</fullName>
    </recommendedName>
</protein>
<dbReference type="PANTHER" id="PTHR34039:SF1">
    <property type="entry name" value="UPF0102 PROTEIN YRAN"/>
    <property type="match status" value="1"/>
</dbReference>
<proteinExistence type="inferred from homology"/>
<evidence type="ECO:0000256" key="1">
    <source>
        <dbReference type="ARBA" id="ARBA00006738"/>
    </source>
</evidence>
<dbReference type="InterPro" id="IPR003509">
    <property type="entry name" value="UPF0102_YraN-like"/>
</dbReference>
<dbReference type="SUPFAM" id="SSF52980">
    <property type="entry name" value="Restriction endonuclease-like"/>
    <property type="match status" value="1"/>
</dbReference>
<dbReference type="Gene3D" id="3.40.1350.10">
    <property type="match status" value="1"/>
</dbReference>
<gene>
    <name evidence="3" type="ORF">CO145_01405</name>
</gene>
<comment type="similarity">
    <text evidence="1 2">Belongs to the UPF0102 family.</text>
</comment>
<dbReference type="EMBL" id="PFVR01000048">
    <property type="protein sequence ID" value="PJA84310.1"/>
    <property type="molecule type" value="Genomic_DNA"/>
</dbReference>
<reference evidence="4" key="1">
    <citation type="submission" date="2017-09" db="EMBL/GenBank/DDBJ databases">
        <title>Depth-based differentiation of microbial function through sediment-hosted aquifers and enrichment of novel symbionts in the deep terrestrial subsurface.</title>
        <authorList>
            <person name="Probst A.J."/>
            <person name="Ladd B."/>
            <person name="Jarett J.K."/>
            <person name="Geller-Mcgrath D.E."/>
            <person name="Sieber C.M.K."/>
            <person name="Emerson J.B."/>
            <person name="Anantharaman K."/>
            <person name="Thomas B.C."/>
            <person name="Malmstrom R."/>
            <person name="Stieglmeier M."/>
            <person name="Klingl A."/>
            <person name="Woyke T."/>
            <person name="Ryan C.M."/>
            <person name="Banfield J.F."/>
        </authorList>
    </citation>
    <scope>NUCLEOTIDE SEQUENCE [LARGE SCALE GENOMIC DNA]</scope>
</reference>
<comment type="caution">
    <text evidence="3">The sequence shown here is derived from an EMBL/GenBank/DDBJ whole genome shotgun (WGS) entry which is preliminary data.</text>
</comment>
<dbReference type="AlphaFoldDB" id="A0A2M7Z533"/>
<dbReference type="HAMAP" id="MF_00048">
    <property type="entry name" value="UPF0102"/>
    <property type="match status" value="1"/>
</dbReference>
<dbReference type="InterPro" id="IPR011335">
    <property type="entry name" value="Restrct_endonuc-II-like"/>
</dbReference>
<dbReference type="GO" id="GO:0003676">
    <property type="term" value="F:nucleic acid binding"/>
    <property type="evidence" value="ECO:0007669"/>
    <property type="project" value="InterPro"/>
</dbReference>
<name>A0A2M7Z533_9BACT</name>
<evidence type="ECO:0000313" key="3">
    <source>
        <dbReference type="EMBL" id="PJA84310.1"/>
    </source>
</evidence>
<dbReference type="Pfam" id="PF02021">
    <property type="entry name" value="UPF0102"/>
    <property type="match status" value="1"/>
</dbReference>
<evidence type="ECO:0000313" key="4">
    <source>
        <dbReference type="Proteomes" id="UP000231034"/>
    </source>
</evidence>